<evidence type="ECO:0000256" key="1">
    <source>
        <dbReference type="SAM" id="MobiDB-lite"/>
    </source>
</evidence>
<organism evidence="2 3">
    <name type="scientific">Crenichthys baileyi</name>
    <name type="common">White River springfish</name>
    <dbReference type="NCBI Taxonomy" id="28760"/>
    <lineage>
        <taxon>Eukaryota</taxon>
        <taxon>Metazoa</taxon>
        <taxon>Chordata</taxon>
        <taxon>Craniata</taxon>
        <taxon>Vertebrata</taxon>
        <taxon>Euteleostomi</taxon>
        <taxon>Actinopterygii</taxon>
        <taxon>Neopterygii</taxon>
        <taxon>Teleostei</taxon>
        <taxon>Neoteleostei</taxon>
        <taxon>Acanthomorphata</taxon>
        <taxon>Ovalentaria</taxon>
        <taxon>Atherinomorphae</taxon>
        <taxon>Cyprinodontiformes</taxon>
        <taxon>Goodeidae</taxon>
        <taxon>Crenichthys</taxon>
    </lineage>
</organism>
<name>A0AAV9S527_9TELE</name>
<sequence>MDDLPPTREGAEQNIRFKVGPVVPLRHRLQTRSHNPNPPVTTVERGPDRPHVATSAGVADSQAQLTYVAEHQPSVLERLVTAQMSQSSK</sequence>
<keyword evidence="3" id="KW-1185">Reference proteome</keyword>
<dbReference type="Proteomes" id="UP001311232">
    <property type="component" value="Unassembled WGS sequence"/>
</dbReference>
<evidence type="ECO:0000313" key="2">
    <source>
        <dbReference type="EMBL" id="KAK5616309.1"/>
    </source>
</evidence>
<dbReference type="AlphaFoldDB" id="A0AAV9S527"/>
<comment type="caution">
    <text evidence="2">The sequence shown here is derived from an EMBL/GenBank/DDBJ whole genome shotgun (WGS) entry which is preliminary data.</text>
</comment>
<protein>
    <submittedName>
        <fullName evidence="2">Uncharacterized protein</fullName>
    </submittedName>
</protein>
<gene>
    <name evidence="2" type="ORF">CRENBAI_014344</name>
</gene>
<accession>A0AAV9S527</accession>
<feature type="region of interest" description="Disordered" evidence="1">
    <location>
        <begin position="30"/>
        <end position="54"/>
    </location>
</feature>
<dbReference type="EMBL" id="JAHHUM010000894">
    <property type="protein sequence ID" value="KAK5616309.1"/>
    <property type="molecule type" value="Genomic_DNA"/>
</dbReference>
<evidence type="ECO:0000313" key="3">
    <source>
        <dbReference type="Proteomes" id="UP001311232"/>
    </source>
</evidence>
<proteinExistence type="predicted"/>
<reference evidence="2 3" key="1">
    <citation type="submission" date="2021-06" db="EMBL/GenBank/DDBJ databases">
        <authorList>
            <person name="Palmer J.M."/>
        </authorList>
    </citation>
    <scope>NUCLEOTIDE SEQUENCE [LARGE SCALE GENOMIC DNA]</scope>
    <source>
        <strain evidence="2 3">MEX-2019</strain>
        <tissue evidence="2">Muscle</tissue>
    </source>
</reference>